<gene>
    <name evidence="2" type="ORF">EXIGLDRAFT_756089</name>
</gene>
<dbReference type="EMBL" id="KV426455">
    <property type="protein sequence ID" value="KZV80746.1"/>
    <property type="molecule type" value="Genomic_DNA"/>
</dbReference>
<dbReference type="Proteomes" id="UP000077266">
    <property type="component" value="Unassembled WGS sequence"/>
</dbReference>
<feature type="compositionally biased region" description="Low complexity" evidence="1">
    <location>
        <begin position="350"/>
        <end position="360"/>
    </location>
</feature>
<feature type="compositionally biased region" description="Polar residues" evidence="1">
    <location>
        <begin position="334"/>
        <end position="344"/>
    </location>
</feature>
<feature type="region of interest" description="Disordered" evidence="1">
    <location>
        <begin position="325"/>
        <end position="376"/>
    </location>
</feature>
<protein>
    <submittedName>
        <fullName evidence="2">Uncharacterized protein</fullName>
    </submittedName>
</protein>
<evidence type="ECO:0000256" key="1">
    <source>
        <dbReference type="SAM" id="MobiDB-lite"/>
    </source>
</evidence>
<feature type="region of interest" description="Disordered" evidence="1">
    <location>
        <begin position="126"/>
        <end position="169"/>
    </location>
</feature>
<sequence>MSTTATTSSRVSRGPPAPLKLDGAQRRVTFYESPVAAPAMPVMPDVFVFSPDGESSFCAFSSEQAQGDVALVESPLPSPSAPDFAELDRALDFLSKGAEDLSPRRRRVQRRSPGVQDDVLTWLHDVGSQESQSDQPAEEVVKTRPVPESPSSDSSTPRATSPTFAAPGRGLRNKASLVFKRAFATGKVLPADGETALHAAIPRASTSTWDLVLPPTPPANIDAFNAWETRRPRSRLFSSLFFTSSSQGEKPKTSKPSIFKRPKKVTQPTPHPKDTRFDRPPRVQTPELEIDVAPDAHSTPRQPLRRRPFSALVLGSYIAKSSVRFPAGTESAESDTSPVSQTSSRDTKKSTATAISSASTPYGDPEMSSSASSSVTTLGNELVTPVSTQPLHGFHAKRLDSFHFDSTTFWDPSSYSFTSR</sequence>
<feature type="compositionally biased region" description="Basic and acidic residues" evidence="1">
    <location>
        <begin position="271"/>
        <end position="281"/>
    </location>
</feature>
<feature type="region of interest" description="Disordered" evidence="1">
    <location>
        <begin position="1"/>
        <end position="25"/>
    </location>
</feature>
<feature type="region of interest" description="Disordered" evidence="1">
    <location>
        <begin position="244"/>
        <end position="304"/>
    </location>
</feature>
<reference evidence="2 3" key="1">
    <citation type="journal article" date="2016" name="Mol. Biol. Evol.">
        <title>Comparative Genomics of Early-Diverging Mushroom-Forming Fungi Provides Insights into the Origins of Lignocellulose Decay Capabilities.</title>
        <authorList>
            <person name="Nagy L.G."/>
            <person name="Riley R."/>
            <person name="Tritt A."/>
            <person name="Adam C."/>
            <person name="Daum C."/>
            <person name="Floudas D."/>
            <person name="Sun H."/>
            <person name="Yadav J.S."/>
            <person name="Pangilinan J."/>
            <person name="Larsson K.H."/>
            <person name="Matsuura K."/>
            <person name="Barry K."/>
            <person name="Labutti K."/>
            <person name="Kuo R."/>
            <person name="Ohm R.A."/>
            <person name="Bhattacharya S.S."/>
            <person name="Shirouzu T."/>
            <person name="Yoshinaga Y."/>
            <person name="Martin F.M."/>
            <person name="Grigoriev I.V."/>
            <person name="Hibbett D.S."/>
        </authorList>
    </citation>
    <scope>NUCLEOTIDE SEQUENCE [LARGE SCALE GENOMIC DNA]</scope>
    <source>
        <strain evidence="2 3">HHB12029</strain>
    </source>
</reference>
<evidence type="ECO:0000313" key="3">
    <source>
        <dbReference type="Proteomes" id="UP000077266"/>
    </source>
</evidence>
<accession>A0A165BJ55</accession>
<feature type="compositionally biased region" description="Polar residues" evidence="1">
    <location>
        <begin position="149"/>
        <end position="163"/>
    </location>
</feature>
<dbReference type="AlphaFoldDB" id="A0A165BJ55"/>
<dbReference type="OrthoDB" id="3324342at2759"/>
<dbReference type="InParanoid" id="A0A165BJ55"/>
<organism evidence="2 3">
    <name type="scientific">Exidia glandulosa HHB12029</name>
    <dbReference type="NCBI Taxonomy" id="1314781"/>
    <lineage>
        <taxon>Eukaryota</taxon>
        <taxon>Fungi</taxon>
        <taxon>Dikarya</taxon>
        <taxon>Basidiomycota</taxon>
        <taxon>Agaricomycotina</taxon>
        <taxon>Agaricomycetes</taxon>
        <taxon>Auriculariales</taxon>
        <taxon>Exidiaceae</taxon>
        <taxon>Exidia</taxon>
    </lineage>
</organism>
<evidence type="ECO:0000313" key="2">
    <source>
        <dbReference type="EMBL" id="KZV80746.1"/>
    </source>
</evidence>
<proteinExistence type="predicted"/>
<keyword evidence="3" id="KW-1185">Reference proteome</keyword>
<name>A0A165BJ55_EXIGL</name>
<feature type="compositionally biased region" description="Low complexity" evidence="1">
    <location>
        <begin position="1"/>
        <end position="13"/>
    </location>
</feature>